<evidence type="ECO:0000313" key="2">
    <source>
        <dbReference type="EMBL" id="CAA9270323.1"/>
    </source>
</evidence>
<evidence type="ECO:0000256" key="1">
    <source>
        <dbReference type="SAM" id="MobiDB-lite"/>
    </source>
</evidence>
<accession>A0A6J4J7Y9</accession>
<sequence>MGRSATLHEQPQRAFPATGVASGREARQRRRGARPGAGRERVTRNAPPPRGVGEPRWRLLVRHAA</sequence>
<reference evidence="2" key="1">
    <citation type="submission" date="2020-02" db="EMBL/GenBank/DDBJ databases">
        <authorList>
            <person name="Meier V. D."/>
        </authorList>
    </citation>
    <scope>NUCLEOTIDE SEQUENCE</scope>
    <source>
        <strain evidence="2">AVDCRST_MAG04</strain>
    </source>
</reference>
<protein>
    <submittedName>
        <fullName evidence="2">Uncharacterized protein</fullName>
    </submittedName>
</protein>
<proteinExistence type="predicted"/>
<dbReference type="AlphaFoldDB" id="A0A6J4J7Y9"/>
<gene>
    <name evidence="2" type="ORF">AVDCRST_MAG04-3063</name>
</gene>
<name>A0A6J4J7Y9_9PROT</name>
<organism evidence="2">
    <name type="scientific">uncultured Acetobacteraceae bacterium</name>
    <dbReference type="NCBI Taxonomy" id="169975"/>
    <lineage>
        <taxon>Bacteria</taxon>
        <taxon>Pseudomonadati</taxon>
        <taxon>Pseudomonadota</taxon>
        <taxon>Alphaproteobacteria</taxon>
        <taxon>Acetobacterales</taxon>
        <taxon>Acetobacteraceae</taxon>
        <taxon>environmental samples</taxon>
    </lineage>
</organism>
<dbReference type="EMBL" id="CADCTL010000216">
    <property type="protein sequence ID" value="CAA9270323.1"/>
    <property type="molecule type" value="Genomic_DNA"/>
</dbReference>
<feature type="region of interest" description="Disordered" evidence="1">
    <location>
        <begin position="1"/>
        <end position="65"/>
    </location>
</feature>